<evidence type="ECO:0000313" key="4">
    <source>
        <dbReference type="EMBL" id="ANV79931.1"/>
    </source>
</evidence>
<protein>
    <submittedName>
        <fullName evidence="4">Methylthioadenosine phosphorylase (MtaP)</fullName>
    </submittedName>
</protein>
<dbReference type="PANTHER" id="PTHR42679">
    <property type="entry name" value="S-METHYL-5'-THIOADENOSINE PHOSPHORYLASE"/>
    <property type="match status" value="1"/>
</dbReference>
<feature type="domain" description="Nucleoside phosphorylase" evidence="3">
    <location>
        <begin position="3"/>
        <end position="247"/>
    </location>
</feature>
<dbReference type="InterPro" id="IPR000845">
    <property type="entry name" value="Nucleoside_phosphorylase_d"/>
</dbReference>
<accession>A0A1B1TCC1</accession>
<evidence type="ECO:0000256" key="1">
    <source>
        <dbReference type="ARBA" id="ARBA00022676"/>
    </source>
</evidence>
<proteinExistence type="predicted"/>
<sequence length="252" mass="27960">MSRIAVICGTGMSELTSNYVKSFNSDISLLRIESEWGEVPISVIEKKQHRIFILDRHHSSSDYRTPPHMIEHRANIFAISSCNPDIILSVNSVGTMRNDFPPGDIGISKDIIDLTQFPWTFYDGDAVHSDRTNLFDYEAIECCYNTLDSLQKNVVKDLIVAQCVGPQFETPSEIDALVKLGADVVGMTLGPEQRLISEINTPHVALACSSNWAAGRTPGDPQAEIDHEEVDSMASSMREKIVNCIDALTKLF</sequence>
<dbReference type="Gene3D" id="3.40.50.1580">
    <property type="entry name" value="Nucleoside phosphorylase domain"/>
    <property type="match status" value="1"/>
</dbReference>
<reference evidence="4" key="2">
    <citation type="journal article" date="2015" name="ISME J.">
        <title>A new class of marine Euryarchaeota group II from the Mediterranean deep chlorophyll maximum.</title>
        <authorList>
            <person name="Martin-Cuadrado A.B."/>
            <person name="Garcia-Heredia I."/>
            <person name="Molto A.G."/>
            <person name="Lopez-Ubeda R."/>
            <person name="Kimes N."/>
            <person name="Lopez-Garcia P."/>
            <person name="Moreira D."/>
            <person name="Rodriguez-Valera F."/>
        </authorList>
    </citation>
    <scope>NUCLEOTIDE SEQUENCE</scope>
</reference>
<dbReference type="InterPro" id="IPR035994">
    <property type="entry name" value="Nucleoside_phosphorylase_sf"/>
</dbReference>
<dbReference type="AlphaFoldDB" id="A0A1B1TCC1"/>
<evidence type="ECO:0000256" key="2">
    <source>
        <dbReference type="ARBA" id="ARBA00022679"/>
    </source>
</evidence>
<dbReference type="GO" id="GO:0005829">
    <property type="term" value="C:cytosol"/>
    <property type="evidence" value="ECO:0007669"/>
    <property type="project" value="TreeGrafter"/>
</dbReference>
<dbReference type="CDD" id="cd09010">
    <property type="entry name" value="MTAP_SsMTAPII_like_MTIP"/>
    <property type="match status" value="1"/>
</dbReference>
<dbReference type="SUPFAM" id="SSF53167">
    <property type="entry name" value="Purine and uridine phosphorylases"/>
    <property type="match status" value="1"/>
</dbReference>
<dbReference type="GO" id="GO:0017061">
    <property type="term" value="F:S-methyl-5-thioadenosine phosphorylase activity"/>
    <property type="evidence" value="ECO:0007669"/>
    <property type="project" value="InterPro"/>
</dbReference>
<dbReference type="InterPro" id="IPR010044">
    <property type="entry name" value="MTAP"/>
</dbReference>
<dbReference type="GO" id="GO:0019509">
    <property type="term" value="P:L-methionine salvage from methylthioadenosine"/>
    <property type="evidence" value="ECO:0007669"/>
    <property type="project" value="TreeGrafter"/>
</dbReference>
<keyword evidence="1" id="KW-0328">Glycosyltransferase</keyword>
<keyword evidence="2" id="KW-0808">Transferase</keyword>
<dbReference type="GO" id="GO:0009116">
    <property type="term" value="P:nucleoside metabolic process"/>
    <property type="evidence" value="ECO:0007669"/>
    <property type="project" value="InterPro"/>
</dbReference>
<dbReference type="PANTHER" id="PTHR42679:SF2">
    <property type="entry name" value="S-METHYL-5'-THIOADENOSINE PHOSPHORYLASE"/>
    <property type="match status" value="1"/>
</dbReference>
<dbReference type="Pfam" id="PF01048">
    <property type="entry name" value="PNP_UDP_1"/>
    <property type="match status" value="1"/>
</dbReference>
<organism evidence="4">
    <name type="scientific">uncultured Poseidoniia archaeon</name>
    <dbReference type="NCBI Taxonomy" id="1697135"/>
    <lineage>
        <taxon>Archaea</taxon>
        <taxon>Methanobacteriati</taxon>
        <taxon>Thermoplasmatota</taxon>
        <taxon>Candidatus Poseidoniia</taxon>
        <taxon>environmental samples</taxon>
    </lineage>
</organism>
<reference evidence="4" key="1">
    <citation type="submission" date="2014-11" db="EMBL/GenBank/DDBJ databases">
        <authorList>
            <person name="Zhu J."/>
            <person name="Qi W."/>
            <person name="Song R."/>
        </authorList>
    </citation>
    <scope>NUCLEOTIDE SEQUENCE</scope>
</reference>
<evidence type="ECO:0000259" key="3">
    <source>
        <dbReference type="Pfam" id="PF01048"/>
    </source>
</evidence>
<dbReference type="EMBL" id="KP211862">
    <property type="protein sequence ID" value="ANV79931.1"/>
    <property type="molecule type" value="Genomic_DNA"/>
</dbReference>
<name>A0A1B1TCC1_9ARCH</name>